<feature type="region of interest" description="Disordered" evidence="1">
    <location>
        <begin position="63"/>
        <end position="93"/>
    </location>
</feature>
<dbReference type="Proteomes" id="UP000032141">
    <property type="component" value="Chromosome C3"/>
</dbReference>
<feature type="region of interest" description="Disordered" evidence="1">
    <location>
        <begin position="101"/>
        <end position="120"/>
    </location>
</feature>
<feature type="chain" id="PRO_5002257536" description="Secreted protein" evidence="2">
    <location>
        <begin position="20"/>
        <end position="120"/>
    </location>
</feature>
<sequence length="120" mass="13564">MSFLNFWRLISCIFPLCIGVPHGVLGDIWVHLELKRGDTGDRWTSSAWGRPYQSDAISSFWSAKIDPERPPRATTRSRSSSRARSAQRHPKVARVCVDLRHEEQAGSNVPQRLPEVAPNT</sequence>
<evidence type="ECO:0000313" key="3">
    <source>
        <dbReference type="EnsemblPlants" id="Bo3g078910.1"/>
    </source>
</evidence>
<evidence type="ECO:0000313" key="4">
    <source>
        <dbReference type="Proteomes" id="UP000032141"/>
    </source>
</evidence>
<evidence type="ECO:0008006" key="5">
    <source>
        <dbReference type="Google" id="ProtNLM"/>
    </source>
</evidence>
<feature type="compositionally biased region" description="Basic residues" evidence="1">
    <location>
        <begin position="79"/>
        <end position="92"/>
    </location>
</feature>
<dbReference type="EnsemblPlants" id="Bo3g078910.1">
    <property type="protein sequence ID" value="Bo3g078910.1"/>
    <property type="gene ID" value="Bo3g078910"/>
</dbReference>
<feature type="signal peptide" evidence="2">
    <location>
        <begin position="1"/>
        <end position="19"/>
    </location>
</feature>
<evidence type="ECO:0000256" key="1">
    <source>
        <dbReference type="SAM" id="MobiDB-lite"/>
    </source>
</evidence>
<keyword evidence="4" id="KW-1185">Reference proteome</keyword>
<name>A0A0D3BCN7_BRAOL</name>
<dbReference type="AlphaFoldDB" id="A0A0D3BCN7"/>
<accession>A0A0D3BCN7</accession>
<evidence type="ECO:0000256" key="2">
    <source>
        <dbReference type="SAM" id="SignalP"/>
    </source>
</evidence>
<dbReference type="HOGENOM" id="CLU_2052897_0_0_1"/>
<reference evidence="3" key="2">
    <citation type="submission" date="2015-03" db="UniProtKB">
        <authorList>
            <consortium name="EnsemblPlants"/>
        </authorList>
    </citation>
    <scope>IDENTIFICATION</scope>
</reference>
<dbReference type="Gramene" id="Bo3g078910.1">
    <property type="protein sequence ID" value="Bo3g078910.1"/>
    <property type="gene ID" value="Bo3g078910"/>
</dbReference>
<reference evidence="3 4" key="1">
    <citation type="journal article" date="2014" name="Genome Biol.">
        <title>Transcriptome and methylome profiling reveals relics of genome dominance in the mesopolyploid Brassica oleracea.</title>
        <authorList>
            <person name="Parkin I.A."/>
            <person name="Koh C."/>
            <person name="Tang H."/>
            <person name="Robinson S.J."/>
            <person name="Kagale S."/>
            <person name="Clarke W.E."/>
            <person name="Town C.D."/>
            <person name="Nixon J."/>
            <person name="Krishnakumar V."/>
            <person name="Bidwell S.L."/>
            <person name="Denoeud F."/>
            <person name="Belcram H."/>
            <person name="Links M.G."/>
            <person name="Just J."/>
            <person name="Clarke C."/>
            <person name="Bender T."/>
            <person name="Huebert T."/>
            <person name="Mason A.S."/>
            <person name="Pires J.C."/>
            <person name="Barker G."/>
            <person name="Moore J."/>
            <person name="Walley P.G."/>
            <person name="Manoli S."/>
            <person name="Batley J."/>
            <person name="Edwards D."/>
            <person name="Nelson M.N."/>
            <person name="Wang X."/>
            <person name="Paterson A.H."/>
            <person name="King G."/>
            <person name="Bancroft I."/>
            <person name="Chalhoub B."/>
            <person name="Sharpe A.G."/>
        </authorList>
    </citation>
    <scope>NUCLEOTIDE SEQUENCE</scope>
    <source>
        <strain evidence="3 4">cv. TO1000</strain>
    </source>
</reference>
<keyword evidence="2" id="KW-0732">Signal</keyword>
<organism evidence="3 4">
    <name type="scientific">Brassica oleracea var. oleracea</name>
    <dbReference type="NCBI Taxonomy" id="109376"/>
    <lineage>
        <taxon>Eukaryota</taxon>
        <taxon>Viridiplantae</taxon>
        <taxon>Streptophyta</taxon>
        <taxon>Embryophyta</taxon>
        <taxon>Tracheophyta</taxon>
        <taxon>Spermatophyta</taxon>
        <taxon>Magnoliopsida</taxon>
        <taxon>eudicotyledons</taxon>
        <taxon>Gunneridae</taxon>
        <taxon>Pentapetalae</taxon>
        <taxon>rosids</taxon>
        <taxon>malvids</taxon>
        <taxon>Brassicales</taxon>
        <taxon>Brassicaceae</taxon>
        <taxon>Brassiceae</taxon>
        <taxon>Brassica</taxon>
    </lineage>
</organism>
<protein>
    <recommendedName>
        <fullName evidence="5">Secreted protein</fullName>
    </recommendedName>
</protein>
<proteinExistence type="predicted"/>